<protein>
    <submittedName>
        <fullName evidence="1">Uncharacterized protein</fullName>
    </submittedName>
</protein>
<dbReference type="EMBL" id="CM037618">
    <property type="protein sequence ID" value="KAH8000805.1"/>
    <property type="molecule type" value="Genomic_DNA"/>
</dbReference>
<proteinExistence type="predicted"/>
<gene>
    <name evidence="1" type="ORF">K3G42_028965</name>
</gene>
<dbReference type="Proteomes" id="UP000827872">
    <property type="component" value="Linkage Group LG05"/>
</dbReference>
<reference evidence="1" key="1">
    <citation type="submission" date="2021-08" db="EMBL/GenBank/DDBJ databases">
        <title>The first chromosome-level gecko genome reveals the dynamic sex chromosomes of Neotropical dwarf geckos (Sphaerodactylidae: Sphaerodactylus).</title>
        <authorList>
            <person name="Pinto B.J."/>
            <person name="Keating S.E."/>
            <person name="Gamble T."/>
        </authorList>
    </citation>
    <scope>NUCLEOTIDE SEQUENCE</scope>
    <source>
        <strain evidence="1">TG3544</strain>
    </source>
</reference>
<evidence type="ECO:0000313" key="2">
    <source>
        <dbReference type="Proteomes" id="UP000827872"/>
    </source>
</evidence>
<keyword evidence="2" id="KW-1185">Reference proteome</keyword>
<accession>A0ACB8F644</accession>
<name>A0ACB8F644_9SAUR</name>
<sequence>MEETPEVLEREAEEKIGVPPQTGTGTIQLFLFDINDNAPKLVTPSLDICVGMEKGSFPIKAEDKDDFPFAGPFTFQLAESSENTKGVWKLGRTFEYVWLNGWSPVVAMDAKNPKHSLSMDIEVPQDDQLVGIQHQARDQLDQLRKGRYWAAVGKDGTPTVSLLSPSHPPSDKDTQTQADAEKGTSSVSVCLLLWRFYHSHAPFKNYFPLVSWKTRDQPPMHNSEESQQTLSQDMPDVRNPISPPIFGKNPSESSQTHEDMSDVGNPIPPTGNIPRKIPENHKRLHHIAYLEDDMMDSYPPHVYAEEGSMGDNASVWSLPFAEDLPPGFMDTLGAEFTTLSKIVSK</sequence>
<organism evidence="1 2">
    <name type="scientific">Sphaerodactylus townsendi</name>
    <dbReference type="NCBI Taxonomy" id="933632"/>
    <lineage>
        <taxon>Eukaryota</taxon>
        <taxon>Metazoa</taxon>
        <taxon>Chordata</taxon>
        <taxon>Craniata</taxon>
        <taxon>Vertebrata</taxon>
        <taxon>Euteleostomi</taxon>
        <taxon>Lepidosauria</taxon>
        <taxon>Squamata</taxon>
        <taxon>Bifurcata</taxon>
        <taxon>Gekkota</taxon>
        <taxon>Sphaerodactylidae</taxon>
        <taxon>Sphaerodactylus</taxon>
    </lineage>
</organism>
<evidence type="ECO:0000313" key="1">
    <source>
        <dbReference type="EMBL" id="KAH8000805.1"/>
    </source>
</evidence>
<comment type="caution">
    <text evidence="1">The sequence shown here is derived from an EMBL/GenBank/DDBJ whole genome shotgun (WGS) entry which is preliminary data.</text>
</comment>